<reference evidence="2" key="1">
    <citation type="journal article" date="2020" name="J. Eukaryot. Microbiol.">
        <title>De novo Sequencing, Assembly and Annotation of the Transcriptome for the Free-Living Testate Amoeba Arcella intermedia.</title>
        <authorList>
            <person name="Ribeiro G.M."/>
            <person name="Porfirio-Sousa A.L."/>
            <person name="Maurer-Alcala X.X."/>
            <person name="Katz L.A."/>
            <person name="Lahr D.J.G."/>
        </authorList>
    </citation>
    <scope>NUCLEOTIDE SEQUENCE</scope>
</reference>
<sequence length="51" mass="5430">MALLCGDLSALLLICFSAHQDDIQALSVTVLLDTVYPFGYLCKGLGISDVI</sequence>
<name>A0A6B2LW80_9EUKA</name>
<feature type="chain" id="PRO_5025666353" evidence="1">
    <location>
        <begin position="26"/>
        <end position="51"/>
    </location>
</feature>
<evidence type="ECO:0000313" key="2">
    <source>
        <dbReference type="EMBL" id="NDV41283.1"/>
    </source>
</evidence>
<evidence type="ECO:0000256" key="1">
    <source>
        <dbReference type="SAM" id="SignalP"/>
    </source>
</evidence>
<feature type="signal peptide" evidence="1">
    <location>
        <begin position="1"/>
        <end position="25"/>
    </location>
</feature>
<dbReference type="EMBL" id="GIBP01012314">
    <property type="protein sequence ID" value="NDV41283.1"/>
    <property type="molecule type" value="Transcribed_RNA"/>
</dbReference>
<accession>A0A6B2LW80</accession>
<proteinExistence type="predicted"/>
<protein>
    <submittedName>
        <fullName evidence="2">Uncharacterized protein</fullName>
    </submittedName>
</protein>
<dbReference type="AlphaFoldDB" id="A0A6B2LW80"/>
<keyword evidence="1" id="KW-0732">Signal</keyword>
<organism evidence="2">
    <name type="scientific">Arcella intermedia</name>
    <dbReference type="NCBI Taxonomy" id="1963864"/>
    <lineage>
        <taxon>Eukaryota</taxon>
        <taxon>Amoebozoa</taxon>
        <taxon>Tubulinea</taxon>
        <taxon>Elardia</taxon>
        <taxon>Arcellinida</taxon>
        <taxon>Sphaerothecina</taxon>
        <taxon>Arcellidae</taxon>
        <taxon>Arcella</taxon>
    </lineage>
</organism>